<organism evidence="2 3">
    <name type="scientific">Psychrobacter sanguinis</name>
    <dbReference type="NCBI Taxonomy" id="861445"/>
    <lineage>
        <taxon>Bacteria</taxon>
        <taxon>Pseudomonadati</taxon>
        <taxon>Pseudomonadota</taxon>
        <taxon>Gammaproteobacteria</taxon>
        <taxon>Moraxellales</taxon>
        <taxon>Moraxellaceae</taxon>
        <taxon>Psychrobacter</taxon>
    </lineage>
</organism>
<evidence type="ECO:0000313" key="2">
    <source>
        <dbReference type="EMBL" id="MUG32494.1"/>
    </source>
</evidence>
<dbReference type="PANTHER" id="PTHR37291">
    <property type="entry name" value="5-METHYLCYTOSINE-SPECIFIC RESTRICTION ENZYME B"/>
    <property type="match status" value="1"/>
</dbReference>
<dbReference type="GO" id="GO:0005524">
    <property type="term" value="F:ATP binding"/>
    <property type="evidence" value="ECO:0007669"/>
    <property type="project" value="InterPro"/>
</dbReference>
<dbReference type="SUPFAM" id="SSF52540">
    <property type="entry name" value="P-loop containing nucleoside triphosphate hydrolases"/>
    <property type="match status" value="1"/>
</dbReference>
<dbReference type="RefSeq" id="WP_155587218.1">
    <property type="nucleotide sequence ID" value="NZ_WFKQ01000005.1"/>
</dbReference>
<dbReference type="AlphaFoldDB" id="A0A844M128"/>
<evidence type="ECO:0000313" key="3">
    <source>
        <dbReference type="Proteomes" id="UP000442109"/>
    </source>
</evidence>
<dbReference type="OrthoDB" id="9781481at2"/>
<dbReference type="InterPro" id="IPR011704">
    <property type="entry name" value="ATPase_dyneun-rel_AAA"/>
</dbReference>
<dbReference type="GO" id="GO:0016887">
    <property type="term" value="F:ATP hydrolysis activity"/>
    <property type="evidence" value="ECO:0007669"/>
    <property type="project" value="InterPro"/>
</dbReference>
<name>A0A844M128_9GAMM</name>
<keyword evidence="3" id="KW-1185">Reference proteome</keyword>
<dbReference type="InterPro" id="IPR052934">
    <property type="entry name" value="Methyl-DNA_Rec/Restrict_Enz"/>
</dbReference>
<reference evidence="2 3" key="1">
    <citation type="journal article" date="2019" name="PLoS ONE">
        <title>Pup mortality in New Zealand sea lions (Phocarctos hookeri) at Enderby Island, Auckland Islands, 2013-18.</title>
        <authorList>
            <person name="Michael S.A."/>
            <person name="Hayman D.T.S."/>
            <person name="Gray R."/>
            <person name="Zhang J."/>
            <person name="Rogers L."/>
            <person name="Roe W.D."/>
        </authorList>
    </citation>
    <scope>NUCLEOTIDE SEQUENCE [LARGE SCALE GENOMIC DNA]</scope>
    <source>
        <strain evidence="2 3">SM868</strain>
    </source>
</reference>
<dbReference type="Pfam" id="PF07728">
    <property type="entry name" value="AAA_5"/>
    <property type="match status" value="2"/>
</dbReference>
<proteinExistence type="predicted"/>
<dbReference type="PANTHER" id="PTHR37291:SF1">
    <property type="entry name" value="TYPE IV METHYL-DIRECTED RESTRICTION ENZYME ECOKMCRB SUBUNIT"/>
    <property type="match status" value="1"/>
</dbReference>
<protein>
    <submittedName>
        <fullName evidence="2">AAA domain-containing protein</fullName>
    </submittedName>
</protein>
<dbReference type="InterPro" id="IPR027417">
    <property type="entry name" value="P-loop_NTPase"/>
</dbReference>
<feature type="domain" description="AAA+ ATPase" evidence="1">
    <location>
        <begin position="344"/>
        <end position="614"/>
    </location>
</feature>
<dbReference type="Gene3D" id="3.40.50.300">
    <property type="entry name" value="P-loop containing nucleotide triphosphate hydrolases"/>
    <property type="match status" value="2"/>
</dbReference>
<gene>
    <name evidence="2" type="ORF">GB996_06760</name>
</gene>
<dbReference type="EMBL" id="WFKQ01000005">
    <property type="protein sequence ID" value="MUG32494.1"/>
    <property type="molecule type" value="Genomic_DNA"/>
</dbReference>
<dbReference type="Proteomes" id="UP000442109">
    <property type="component" value="Unassembled WGS sequence"/>
</dbReference>
<dbReference type="InterPro" id="IPR003593">
    <property type="entry name" value="AAA+_ATPase"/>
</dbReference>
<sequence>MQEIIIKSDDFDLTSQVTKEEWVEILSDDSFMTNNYKYVLSIFYLEPNHKATCKYLAEKYHTSSNSLTSLIMNFSKAVISELNRFYFVDEHGNSKYWPVTMIGKNVTGGLFEWQLRNELVEAIDELDFINKAALNIGNLGELIELINQDIGDFKKEFLTVRKEMVGNKRLTNLSVLFKYDNESRNWAINEGGGTEIQYHISLENNVISYGLGFNSESVPRKDEKSPIDYIKPFIKAFVAIADRDDISRLRDKGFELDIDIKDLEHVGNGEYHLFGRKVNITDNKLPLIDYYSILNDLKGDLFKAYKQIFNLANEISNSEKPYEQGMDMTDKNSLMQEVGYLLLANKNLVLTGAPGTGKTYLAKQLAKSWNAEFELIQFHPSYDYTDFVEGLRPIQDENGQVGFELRDGSFKVFCKRALKYQTNQQLSNFDDVYKKLIEDISEEPLELKTRVKNNLFTIDVNTNGSLVARAKTKVQAPMTLSKEMIQIYLEAGKAMNWKPYLIPLCDYITENYDLRMANTSDENKKFIIILDEINRAEISKVFGELFFSIDPGYRGKDGKVTTQYANLQTEEDAFKDGFFIPDNVYIIGTMNDIDRSVETFDFAMRRRFAWKEIKAIDTLTMWEGYIDSWKDEAEQRLIALNTAIESVQGLNSAYHVGPAYFLKLTNYNGDFDKLWTYHLESLLFEYLRGCPDAEEQLLNLKDAYNLQLRLDDARNDR</sequence>
<evidence type="ECO:0000259" key="1">
    <source>
        <dbReference type="SMART" id="SM00382"/>
    </source>
</evidence>
<dbReference type="SMART" id="SM00382">
    <property type="entry name" value="AAA"/>
    <property type="match status" value="1"/>
</dbReference>
<accession>A0A844M128</accession>
<comment type="caution">
    <text evidence="2">The sequence shown here is derived from an EMBL/GenBank/DDBJ whole genome shotgun (WGS) entry which is preliminary data.</text>
</comment>